<dbReference type="RefSeq" id="WP_055450248.1">
    <property type="nucleotide sequence ID" value="NZ_CYHF01000004.1"/>
</dbReference>
<feature type="transmembrane region" description="Helical" evidence="6">
    <location>
        <begin position="804"/>
        <end position="826"/>
    </location>
</feature>
<keyword evidence="2" id="KW-1003">Cell membrane</keyword>
<name>A0A0K6HZ66_9BURK</name>
<dbReference type="PANTHER" id="PTHR30287:SF1">
    <property type="entry name" value="INNER MEMBRANE PROTEIN"/>
    <property type="match status" value="1"/>
</dbReference>
<feature type="transmembrane region" description="Helical" evidence="6">
    <location>
        <begin position="717"/>
        <end position="739"/>
    </location>
</feature>
<dbReference type="AlphaFoldDB" id="A0A0K6HZ66"/>
<reference evidence="10" key="1">
    <citation type="submission" date="2015-08" db="EMBL/GenBank/DDBJ databases">
        <authorList>
            <person name="Varghese N."/>
        </authorList>
    </citation>
    <scope>NUCLEOTIDE SEQUENCE [LARGE SCALE GENOMIC DNA]</scope>
    <source>
        <strain evidence="10">DSM 18181</strain>
    </source>
</reference>
<feature type="transmembrane region" description="Helical" evidence="6">
    <location>
        <begin position="258"/>
        <end position="275"/>
    </location>
</feature>
<organism evidence="9 10">
    <name type="scientific">Thiomonas bhubaneswarensis</name>
    <dbReference type="NCBI Taxonomy" id="339866"/>
    <lineage>
        <taxon>Bacteria</taxon>
        <taxon>Pseudomonadati</taxon>
        <taxon>Pseudomonadota</taxon>
        <taxon>Betaproteobacteria</taxon>
        <taxon>Burkholderiales</taxon>
        <taxon>Thiomonas</taxon>
    </lineage>
</organism>
<keyword evidence="10" id="KW-1185">Reference proteome</keyword>
<sequence length="842" mass="90461">MDSLRQLWRDWRSGELRLLLLSLVLAVAALSAVGFVAQRLQGALVRDAAQLIGGDVVVVSDHPLDPIYLQQAEAQGLRHMQTAVFPSMALDVKGDHTRLVSVKAVGAHYPLISQVALRSGMQGQESSRSGPPAAGTVWVNASVLGALRLKVGDLLQLGNARFRIAAVLVREPDTGSGFINFAPRVMMNKADLPSTGLIQPASRVTYRLAVSGPARMVAAYADWAESQIRATKARGMRVETVADSGPAQEQTLKRASDFLHLVALITALMAAVAVAQSARDFARRRLQSCAVLKALGMRQSVLLRRHAGEFLWLGAFAVIIGVLLGLLAQAAMIGLLHGLISAQVRELPAPGWAPALFAAATGMVLLLAFGLPSVLQLARVAPIAVLRRHLGRLQSAPVITVLVGVAAFGVLLWLQAGDLRLGAIAAGGFIGLTSFFALMAWLMLQGLKRWIRGRGASAQTAGGLVHMAARQLSTRPWGAVVQITALSLGLLALMLLVLMRTSLIDAWRASIPPNAPDRFVINIQPEQAAGFLAALRHDGVTREDWYPMLRGRLVAINGRPVFGRDYDDTRARELIDREFNLSASTVLPKANTLVAGNWLATAGPHAKGLSVEQGIAKTLGFKLGDSLTFDIAGQRVTAPITSVRHVDWSSMHANFFVLLPPSMLKDQPVTYLAAYRAPGDAQRMDDELVRQFPNLTVVDVGSLLAHLRHLIEQVITAVQFLFLFALAAGLAVLAASLALSRQERVREMAVWRALGASSRLLRRMALIEMVWVGALAGLLGAAGAAGISAALAHWVFRFPWQPPWLLWPAAMLAAALLAMLAGWWSLRGVLRTAPGQSLRALN</sequence>
<feature type="domain" description="ABC3 transporter permease C-terminal" evidence="7">
    <location>
        <begin position="262"/>
        <end position="380"/>
    </location>
</feature>
<evidence type="ECO:0000313" key="10">
    <source>
        <dbReference type="Proteomes" id="UP000183649"/>
    </source>
</evidence>
<evidence type="ECO:0000259" key="8">
    <source>
        <dbReference type="Pfam" id="PF12704"/>
    </source>
</evidence>
<feature type="transmembrane region" description="Helical" evidence="6">
    <location>
        <begin position="769"/>
        <end position="792"/>
    </location>
</feature>
<dbReference type="STRING" id="339866.GCA_001418255_01327"/>
<evidence type="ECO:0000313" key="9">
    <source>
        <dbReference type="EMBL" id="CUA96332.1"/>
    </source>
</evidence>
<feature type="transmembrane region" description="Helical" evidence="6">
    <location>
        <begin position="422"/>
        <end position="444"/>
    </location>
</feature>
<keyword evidence="4 6" id="KW-1133">Transmembrane helix</keyword>
<evidence type="ECO:0000256" key="6">
    <source>
        <dbReference type="SAM" id="Phobius"/>
    </source>
</evidence>
<feature type="domain" description="MacB-like periplasmic core" evidence="8">
    <location>
        <begin position="19"/>
        <end position="192"/>
    </location>
</feature>
<evidence type="ECO:0000256" key="5">
    <source>
        <dbReference type="ARBA" id="ARBA00023136"/>
    </source>
</evidence>
<protein>
    <submittedName>
        <fullName evidence="9">Predicted ABC-type transport system involved in lysophospholipase L1 biosynthesis, permease component</fullName>
    </submittedName>
</protein>
<dbReference type="GO" id="GO:0005886">
    <property type="term" value="C:plasma membrane"/>
    <property type="evidence" value="ECO:0007669"/>
    <property type="project" value="UniProtKB-SubCell"/>
</dbReference>
<keyword evidence="3 6" id="KW-0812">Transmembrane</keyword>
<dbReference type="OrthoDB" id="5292592at2"/>
<dbReference type="InterPro" id="IPR038766">
    <property type="entry name" value="Membrane_comp_ABC_pdt"/>
</dbReference>
<feature type="transmembrane region" description="Helical" evidence="6">
    <location>
        <begin position="477"/>
        <end position="499"/>
    </location>
</feature>
<feature type="domain" description="ABC3 transporter permease C-terminal" evidence="7">
    <location>
        <begin position="720"/>
        <end position="833"/>
    </location>
</feature>
<dbReference type="Pfam" id="PF02687">
    <property type="entry name" value="FtsX"/>
    <property type="match status" value="2"/>
</dbReference>
<accession>A0A0K6HZ66</accession>
<feature type="transmembrane region" description="Helical" evidence="6">
    <location>
        <begin position="352"/>
        <end position="375"/>
    </location>
</feature>
<evidence type="ECO:0000256" key="3">
    <source>
        <dbReference type="ARBA" id="ARBA00022692"/>
    </source>
</evidence>
<dbReference type="EMBL" id="CYHF01000004">
    <property type="protein sequence ID" value="CUA96332.1"/>
    <property type="molecule type" value="Genomic_DNA"/>
</dbReference>
<dbReference type="InterPro" id="IPR025857">
    <property type="entry name" value="MacB_PCD"/>
</dbReference>
<dbReference type="Proteomes" id="UP000183649">
    <property type="component" value="Unassembled WGS sequence"/>
</dbReference>
<gene>
    <name evidence="9" type="ORF">Ga0061069_10494</name>
</gene>
<dbReference type="InterPro" id="IPR003838">
    <property type="entry name" value="ABC3_permease_C"/>
</dbReference>
<evidence type="ECO:0000256" key="2">
    <source>
        <dbReference type="ARBA" id="ARBA00022475"/>
    </source>
</evidence>
<comment type="subcellular location">
    <subcellularLocation>
        <location evidence="1">Cell membrane</location>
        <topology evidence="1">Multi-pass membrane protein</topology>
    </subcellularLocation>
</comment>
<feature type="transmembrane region" description="Helical" evidence="6">
    <location>
        <begin position="396"/>
        <end position="416"/>
    </location>
</feature>
<keyword evidence="5 6" id="KW-0472">Membrane</keyword>
<feature type="transmembrane region" description="Helical" evidence="6">
    <location>
        <begin position="310"/>
        <end position="340"/>
    </location>
</feature>
<evidence type="ECO:0000256" key="4">
    <source>
        <dbReference type="ARBA" id="ARBA00022989"/>
    </source>
</evidence>
<proteinExistence type="predicted"/>
<dbReference type="PANTHER" id="PTHR30287">
    <property type="entry name" value="MEMBRANE COMPONENT OF PREDICTED ABC SUPERFAMILY METABOLITE UPTAKE TRANSPORTER"/>
    <property type="match status" value="1"/>
</dbReference>
<evidence type="ECO:0000256" key="1">
    <source>
        <dbReference type="ARBA" id="ARBA00004651"/>
    </source>
</evidence>
<evidence type="ECO:0000259" key="7">
    <source>
        <dbReference type="Pfam" id="PF02687"/>
    </source>
</evidence>
<dbReference type="Pfam" id="PF12704">
    <property type="entry name" value="MacB_PCD"/>
    <property type="match status" value="1"/>
</dbReference>